<proteinExistence type="predicted"/>
<evidence type="ECO:0000259" key="1">
    <source>
        <dbReference type="Pfam" id="PF13966"/>
    </source>
</evidence>
<comment type="caution">
    <text evidence="2">The sequence shown here is derived from an EMBL/GenBank/DDBJ whole genome shotgun (WGS) entry which is preliminary data.</text>
</comment>
<dbReference type="InterPro" id="IPR026960">
    <property type="entry name" value="RVT-Znf"/>
</dbReference>
<evidence type="ECO:0000313" key="2">
    <source>
        <dbReference type="EMBL" id="KAH0776333.1"/>
    </source>
</evidence>
<dbReference type="EMBL" id="JAIVGD010000003">
    <property type="protein sequence ID" value="KAH0776333.1"/>
    <property type="molecule type" value="Genomic_DNA"/>
</dbReference>
<dbReference type="Pfam" id="PF13966">
    <property type="entry name" value="zf-RVT"/>
    <property type="match status" value="1"/>
</dbReference>
<organism evidence="2 3">
    <name type="scientific">Solanum tuberosum</name>
    <name type="common">Potato</name>
    <dbReference type="NCBI Taxonomy" id="4113"/>
    <lineage>
        <taxon>Eukaryota</taxon>
        <taxon>Viridiplantae</taxon>
        <taxon>Streptophyta</taxon>
        <taxon>Embryophyta</taxon>
        <taxon>Tracheophyta</taxon>
        <taxon>Spermatophyta</taxon>
        <taxon>Magnoliopsida</taxon>
        <taxon>eudicotyledons</taxon>
        <taxon>Gunneridae</taxon>
        <taxon>Pentapetalae</taxon>
        <taxon>asterids</taxon>
        <taxon>lamiids</taxon>
        <taxon>Solanales</taxon>
        <taxon>Solanaceae</taxon>
        <taxon>Solanoideae</taxon>
        <taxon>Solaneae</taxon>
        <taxon>Solanum</taxon>
    </lineage>
</organism>
<keyword evidence="3" id="KW-1185">Reference proteome</keyword>
<name>A0ABQ7W6F5_SOLTU</name>
<reference evidence="2 3" key="1">
    <citation type="journal article" date="2021" name="bioRxiv">
        <title>Chromosome-scale and haplotype-resolved genome assembly of a tetraploid potato cultivar.</title>
        <authorList>
            <person name="Sun H."/>
            <person name="Jiao W.-B."/>
            <person name="Krause K."/>
            <person name="Campoy J.A."/>
            <person name="Goel M."/>
            <person name="Folz-Donahue K."/>
            <person name="Kukat C."/>
            <person name="Huettel B."/>
            <person name="Schneeberger K."/>
        </authorList>
    </citation>
    <scope>NUCLEOTIDE SEQUENCE [LARGE SCALE GENOMIC DNA]</scope>
    <source>
        <strain evidence="2">SolTubOtavaFocal</strain>
        <tissue evidence="2">Leaves</tissue>
    </source>
</reference>
<accession>A0ABQ7W6F5</accession>
<evidence type="ECO:0000313" key="3">
    <source>
        <dbReference type="Proteomes" id="UP000826656"/>
    </source>
</evidence>
<feature type="domain" description="Reverse transcriptase zinc-binding" evidence="1">
    <location>
        <begin position="37"/>
        <end position="119"/>
    </location>
</feature>
<protein>
    <recommendedName>
        <fullName evidence="1">Reverse transcriptase zinc-binding domain-containing protein</fullName>
    </recommendedName>
</protein>
<dbReference type="Proteomes" id="UP000826656">
    <property type="component" value="Unassembled WGS sequence"/>
</dbReference>
<gene>
    <name evidence="2" type="ORF">KY290_007744</name>
</gene>
<sequence>MARLSQEMTEYIIESIKPPFGEGNDTPWWMGNTQGDFTVKSAWQQMRKKKEERMDYDMLLNKGVPFKVDFFLWKVWKKRIPTDDNLKRMSIPIVSRCWCCVNKVEETMTHLFLTAPIAIRLLRQFANFAGINLEGMHLQQIIIIWWKHPAPPKLQVIYRAMPAIIM</sequence>